<dbReference type="EMBL" id="VOBR01000072">
    <property type="protein sequence ID" value="TWP43179.1"/>
    <property type="molecule type" value="Genomic_DNA"/>
</dbReference>
<sequence>MEVVMMPWNPAGDEKNERERDNEEESPFVGQIGNLSLSERAPKSEKVPAALTLDVTGSWLTNEQYDALTAFARDVAHTAVAYHVYGEAIPPVTVSGPLYAAGEVQRALSMVITSYLPDIQHDKPGDRRLAADKIIITTATPSDTTTTVSLPHNTVITPAPRLVAPSLPKYNTNITSPPASPSSPPSSPSNDPSLTSSNDPSLTQPSSSQSTTPTHPSNPPLPQRYSDEALGKFGGTGGKAEWFAPLWGLLLKHPEPMSISEISNSGKRLPLKFPTGKVKNYIPAMRQAGLVVENGQAGKTYLYSPVIPPGISKIEQTALLGWARGLPGPADRKAATTNLTSGPNILPLPATLHARVVQNTANNSENTLLVSKTFEVLLTAEKPLSALEIADRLKQDHHFPNATKKTLTPYLNAMITSNMASCPTAGKTTTTTAQYSAKIPLPAKLLSDRAFQEFLDKLSDVNDRVRAEQRSKGIDPIAQQVSITAPPSFPTSDTLKDAFRQSETSRSAHLKENDILQVWATLLVNNPATNKELAAALSGTVATRETESCTQLLQLCNMAVVYRRLGKVNVYKGVVPQGLEIDGNLRNWVDSLPGSMKVKAQSCLDNPFATSAPNEPSLPPLPPRVAAHGKNEGLSTHRTCQVLGMLLRTSTPLSNETIQARLKSEYNLDTSKDNINRYLSFLAKENLATSYSKDSRTSFYVGKISESVRNTPGLAKWASELSDDVEQANAQTRIGGIEPLGAARPLPPLPAALRDIFGDGPAKRRAAATLGAMLSTDKPLIHQDIADVVQRDYRLAYSAVQTRLDLVKLRSSGVVKEIDETGNGTYFTAVIPADMVKVTALERKALTDWARGVLTGRPQTDALARIGGVEPLDSNPERRDQFEPIKRSQFSAATNAARPLPPMQSGKQLFHRRHIIPSHQMRDSFKSWVNYHYPPGHGDRAEMVRVLQAWEKQMFNYVPNLWIGRGNTNSGAGFLRKALLDAADLVDLADYHIVGEDAVKVVSYNTRAHEATQKALAKPALKFLDLPEDNSAGTSGARDPNKADWVTQEWVPSEYLNELSSSADFDWPGGTREQYERYMRVYLWLRDVAFAPGTYSLADLTSIRDEFLDLPEPSAVTAGNGLIDYEAIEYLNIAPEDGNPMEGDIGGRRIEFYDSDGNLLRNRTRSLDEVQESVGGAVEQSGRKRERSLSPGESVKKKSLSGSDGSFLAPPFMARSGSGLSSVLEWSESELGGAGWIDPDSGERP</sequence>
<feature type="compositionally biased region" description="Basic and acidic residues" evidence="1">
    <location>
        <begin position="12"/>
        <end position="21"/>
    </location>
</feature>
<dbReference type="AlphaFoldDB" id="A0A563EEI4"/>
<dbReference type="Proteomes" id="UP000316639">
    <property type="component" value="Unassembled WGS sequence"/>
</dbReference>
<evidence type="ECO:0000313" key="2">
    <source>
        <dbReference type="EMBL" id="TWP43179.1"/>
    </source>
</evidence>
<accession>A0A563EEI4</accession>
<feature type="non-terminal residue" evidence="2">
    <location>
        <position position="1245"/>
    </location>
</feature>
<feature type="region of interest" description="Disordered" evidence="1">
    <location>
        <begin position="1171"/>
        <end position="1212"/>
    </location>
</feature>
<protein>
    <submittedName>
        <fullName evidence="2">Uncharacterized protein</fullName>
    </submittedName>
</protein>
<reference evidence="2 3" key="1">
    <citation type="submission" date="2019-07" db="EMBL/GenBank/DDBJ databases">
        <title>Lentzea xizangensis sp. nov., isolated from Qinghai-Tibetan Plateau Soils.</title>
        <authorList>
            <person name="Huang J."/>
        </authorList>
    </citation>
    <scope>NUCLEOTIDE SEQUENCE [LARGE SCALE GENOMIC DNA]</scope>
    <source>
        <strain evidence="2 3">FXJ1.1311</strain>
    </source>
</reference>
<feature type="compositionally biased region" description="Low complexity" evidence="1">
    <location>
        <begin position="188"/>
        <end position="215"/>
    </location>
</feature>
<feature type="compositionally biased region" description="Pro residues" evidence="1">
    <location>
        <begin position="178"/>
        <end position="187"/>
    </location>
</feature>
<proteinExistence type="predicted"/>
<evidence type="ECO:0000256" key="1">
    <source>
        <dbReference type="SAM" id="MobiDB-lite"/>
    </source>
</evidence>
<feature type="region of interest" description="Disordered" evidence="1">
    <location>
        <begin position="1"/>
        <end position="31"/>
    </location>
</feature>
<evidence type="ECO:0000313" key="3">
    <source>
        <dbReference type="Proteomes" id="UP000316639"/>
    </source>
</evidence>
<comment type="caution">
    <text evidence="2">The sequence shown here is derived from an EMBL/GenBank/DDBJ whole genome shotgun (WGS) entry which is preliminary data.</text>
</comment>
<name>A0A563EEI4_9PSEU</name>
<gene>
    <name evidence="2" type="ORF">FKR81_42830</name>
</gene>
<organism evidence="2 3">
    <name type="scientific">Lentzea tibetensis</name>
    <dbReference type="NCBI Taxonomy" id="2591470"/>
    <lineage>
        <taxon>Bacteria</taxon>
        <taxon>Bacillati</taxon>
        <taxon>Actinomycetota</taxon>
        <taxon>Actinomycetes</taxon>
        <taxon>Pseudonocardiales</taxon>
        <taxon>Pseudonocardiaceae</taxon>
        <taxon>Lentzea</taxon>
    </lineage>
</organism>
<keyword evidence="3" id="KW-1185">Reference proteome</keyword>
<feature type="region of interest" description="Disordered" evidence="1">
    <location>
        <begin position="166"/>
        <end position="232"/>
    </location>
</feature>